<accession>A0A2H4UU98</accession>
<reference evidence="1" key="1">
    <citation type="journal article" date="2017" name="Elife">
        <title>The kinetoplastid-infecting Bodo saltans virus (BsV), a window into the most abundant giant viruses in the sea.</title>
        <authorList>
            <person name="Deeg C.M."/>
            <person name="Chow C.-E.T."/>
            <person name="Suttle C.A."/>
        </authorList>
    </citation>
    <scope>NUCLEOTIDE SEQUENCE</scope>
    <source>
        <strain evidence="1">NG1</strain>
    </source>
</reference>
<dbReference type="Proteomes" id="UP000240325">
    <property type="component" value="Segment"/>
</dbReference>
<evidence type="ECO:0000313" key="2">
    <source>
        <dbReference type="Proteomes" id="UP000240325"/>
    </source>
</evidence>
<evidence type="ECO:0000313" key="1">
    <source>
        <dbReference type="EMBL" id="ATZ80395.1"/>
    </source>
</evidence>
<proteinExistence type="predicted"/>
<name>A0A2H4UU98_9VIRU</name>
<organism evidence="1">
    <name type="scientific">Bodo saltans virus</name>
    <dbReference type="NCBI Taxonomy" id="2024608"/>
    <lineage>
        <taxon>Viruses</taxon>
        <taxon>Varidnaviria</taxon>
        <taxon>Bamfordvirae</taxon>
        <taxon>Nucleocytoviricota</taxon>
        <taxon>Megaviricetes</taxon>
        <taxon>Imitervirales</taxon>
        <taxon>Mimiviridae</taxon>
        <taxon>Klosneuvirinae</taxon>
        <taxon>Theiavirus</taxon>
        <taxon>Theiavirus salishense</taxon>
    </lineage>
</organism>
<gene>
    <name evidence="1" type="ORF">BMW23_0338</name>
</gene>
<protein>
    <submittedName>
        <fullName evidence="1">Uncharacterized protein</fullName>
    </submittedName>
</protein>
<sequence length="74" mass="8715">MMIRSAIRPKSGKFSLFVRWNKLNSLFRSQYGKPIDGYGETHRYRYNIKIELIRNQASKSAMLGYEEGQTLGRR</sequence>
<dbReference type="EMBL" id="MF782455">
    <property type="protein sequence ID" value="ATZ80395.1"/>
    <property type="molecule type" value="Genomic_DNA"/>
</dbReference>
<keyword evidence="2" id="KW-1185">Reference proteome</keyword>